<dbReference type="OrthoDB" id="5906361at2"/>
<protein>
    <recommendedName>
        <fullName evidence="1">VWFA domain-containing protein</fullName>
    </recommendedName>
</protein>
<dbReference type="PROSITE" id="PS51257">
    <property type="entry name" value="PROKAR_LIPOPROTEIN"/>
    <property type="match status" value="1"/>
</dbReference>
<keyword evidence="3" id="KW-1185">Reference proteome</keyword>
<organism evidence="2 3">
    <name type="scientific">Vibrio renipiscarius</name>
    <dbReference type="NCBI Taxonomy" id="1461322"/>
    <lineage>
        <taxon>Bacteria</taxon>
        <taxon>Pseudomonadati</taxon>
        <taxon>Pseudomonadota</taxon>
        <taxon>Gammaproteobacteria</taxon>
        <taxon>Vibrionales</taxon>
        <taxon>Vibrionaceae</taxon>
        <taxon>Vibrio</taxon>
    </lineage>
</organism>
<dbReference type="Pfam" id="PF00092">
    <property type="entry name" value="VWA"/>
    <property type="match status" value="1"/>
</dbReference>
<dbReference type="STRING" id="1461322.OJ16_06080"/>
<dbReference type="Proteomes" id="UP000031672">
    <property type="component" value="Unassembled WGS sequence"/>
</dbReference>
<name>A0A0C2NTJ5_9VIBR</name>
<sequence>MHTLRLVTLTLSSAMLIACGGDDSGSSSSSSSSTPDTETTASTLFEGTLVVPQGAQQNSLRVMSAGLINSYSVTCPNVPDGYDPMANAAVSIEKADGSVLTQTTTTDSCGTFLLSIDEEASALDDSVINAALAGYRPLKANANNFKKAEAGQAAPVASTIATNAEYVISAIQKLGESEISFSVTDNTTNNAVIQLSKNAFEVLVNDQPISITTVNSADQLALASSNVMTLDASGSMRASINDENNNAVVDSEGHQYDRFRITAMAAHQFVAEKADADEIAIIPFSNSVDLINNAFLQDSLSLVDSNSASISYDYSLDGFTTAKDKLHFAVDLYNPLASLWGWNDYDGRHASRTDSVARADTWYLWDSGTELEEAIKVSVDEVATRSNTLKRVFVMTDGDSYFTDRDAVIAAANQANVVIHAIAVSNNANESDLQPIASETGGSYHKIVDEQNITGIYSSLQTTIKYAYIASLTTPLQSGDAISLSLTINGEKVTRILVMP</sequence>
<dbReference type="AlphaFoldDB" id="A0A0C2NTJ5"/>
<accession>A0A0C2P337</accession>
<evidence type="ECO:0000313" key="3">
    <source>
        <dbReference type="Proteomes" id="UP000031672"/>
    </source>
</evidence>
<gene>
    <name evidence="2" type="ORF">OJ16_06080</name>
</gene>
<dbReference type="InterPro" id="IPR036465">
    <property type="entry name" value="vWFA_dom_sf"/>
</dbReference>
<dbReference type="RefSeq" id="WP_040988403.1">
    <property type="nucleotide sequence ID" value="NZ_JTKH01000006.1"/>
</dbReference>
<accession>A0A0C2NTJ5</accession>
<evidence type="ECO:0000259" key="1">
    <source>
        <dbReference type="PROSITE" id="PS50234"/>
    </source>
</evidence>
<dbReference type="SUPFAM" id="SSF53300">
    <property type="entry name" value="vWA-like"/>
    <property type="match status" value="1"/>
</dbReference>
<dbReference type="CDD" id="cd00198">
    <property type="entry name" value="vWFA"/>
    <property type="match status" value="1"/>
</dbReference>
<feature type="domain" description="VWFA" evidence="1">
    <location>
        <begin position="225"/>
        <end position="464"/>
    </location>
</feature>
<comment type="caution">
    <text evidence="2">The sequence shown here is derived from an EMBL/GenBank/DDBJ whole genome shotgun (WGS) entry which is preliminary data.</text>
</comment>
<dbReference type="EMBL" id="JTKH01000006">
    <property type="protein sequence ID" value="KII80857.1"/>
    <property type="molecule type" value="Genomic_DNA"/>
</dbReference>
<dbReference type="InterPro" id="IPR002035">
    <property type="entry name" value="VWF_A"/>
</dbReference>
<dbReference type="Gene3D" id="3.40.50.410">
    <property type="entry name" value="von Willebrand factor, type A domain"/>
    <property type="match status" value="1"/>
</dbReference>
<evidence type="ECO:0000313" key="2">
    <source>
        <dbReference type="EMBL" id="KII80857.1"/>
    </source>
</evidence>
<proteinExistence type="predicted"/>
<reference evidence="2 3" key="1">
    <citation type="submission" date="2014-11" db="EMBL/GenBank/DDBJ databases">
        <title>Draft Genome Sequence of Vibrio piscirenalis strains CECT 8603T and CECT 8604, two marine Gammaproteobacterium isolated from cultured gilthead sea bream (Sparus aurata).</title>
        <authorList>
            <person name="Arahal D.R."/>
            <person name="Rodrigo-Torres L."/>
            <person name="Lucena T."/>
            <person name="Pujalte M.J."/>
        </authorList>
    </citation>
    <scope>NUCLEOTIDE SEQUENCE [LARGE SCALE GENOMIC DNA]</scope>
    <source>
        <strain evidence="2 3">DCR 1-4-2</strain>
    </source>
</reference>
<dbReference type="PROSITE" id="PS50234">
    <property type="entry name" value="VWFA"/>
    <property type="match status" value="1"/>
</dbReference>